<dbReference type="Proteomes" id="UP000029385">
    <property type="component" value="Unassembled WGS sequence"/>
</dbReference>
<reference evidence="1 2" key="1">
    <citation type="submission" date="2013-09" db="EMBL/GenBank/DDBJ databases">
        <title>Genome sequencing of Arenimonas oryziterrae.</title>
        <authorList>
            <person name="Chen F."/>
            <person name="Wang G."/>
        </authorList>
    </citation>
    <scope>NUCLEOTIDE SEQUENCE [LARGE SCALE GENOMIC DNA]</scope>
    <source>
        <strain evidence="1 2">YC6267</strain>
    </source>
</reference>
<evidence type="ECO:0000313" key="1">
    <source>
        <dbReference type="EMBL" id="KFN42145.1"/>
    </source>
</evidence>
<dbReference type="PATRIC" id="fig|1121015.4.peg.2397"/>
<sequence length="79" mass="8843">MKRGGILHCHRMAEGRRVSAFLSSLDLRREQALRISNTPGIRHTARQAAKHEADQLADDITYLRAQYQSKAAVGEVDAQ</sequence>
<dbReference type="AlphaFoldDB" id="A0A091BCJ8"/>
<gene>
    <name evidence="1" type="ORF">N789_14680</name>
</gene>
<dbReference type="EMBL" id="AVCI01000016">
    <property type="protein sequence ID" value="KFN42145.1"/>
    <property type="molecule type" value="Genomic_DNA"/>
</dbReference>
<name>A0A091BCJ8_9GAMM</name>
<keyword evidence="2" id="KW-1185">Reference proteome</keyword>
<proteinExistence type="predicted"/>
<dbReference type="RefSeq" id="WP_034219373.1">
    <property type="nucleotide sequence ID" value="NZ_AVCI01000016.1"/>
</dbReference>
<comment type="caution">
    <text evidence="1">The sequence shown here is derived from an EMBL/GenBank/DDBJ whole genome shotgun (WGS) entry which is preliminary data.</text>
</comment>
<accession>A0A091BCJ8</accession>
<evidence type="ECO:0000313" key="2">
    <source>
        <dbReference type="Proteomes" id="UP000029385"/>
    </source>
</evidence>
<organism evidence="1 2">
    <name type="scientific">Arenimonas oryziterrae DSM 21050 = YC6267</name>
    <dbReference type="NCBI Taxonomy" id="1121015"/>
    <lineage>
        <taxon>Bacteria</taxon>
        <taxon>Pseudomonadati</taxon>
        <taxon>Pseudomonadota</taxon>
        <taxon>Gammaproteobacteria</taxon>
        <taxon>Lysobacterales</taxon>
        <taxon>Lysobacteraceae</taxon>
        <taxon>Arenimonas</taxon>
    </lineage>
</organism>
<protein>
    <submittedName>
        <fullName evidence="1">Uncharacterized protein</fullName>
    </submittedName>
</protein>